<name>A0A1C5ILX9_9ACTN</name>
<evidence type="ECO:0000256" key="1">
    <source>
        <dbReference type="ARBA" id="ARBA00022801"/>
    </source>
</evidence>
<protein>
    <submittedName>
        <fullName evidence="3">Pimeloyl-ACP methyl ester carboxylesterase</fullName>
    </submittedName>
</protein>
<organism evidence="3 4">
    <name type="scientific">Micromonospora inositola</name>
    <dbReference type="NCBI Taxonomy" id="47865"/>
    <lineage>
        <taxon>Bacteria</taxon>
        <taxon>Bacillati</taxon>
        <taxon>Actinomycetota</taxon>
        <taxon>Actinomycetes</taxon>
        <taxon>Micromonosporales</taxon>
        <taxon>Micromonosporaceae</taxon>
        <taxon>Micromonospora</taxon>
    </lineage>
</organism>
<dbReference type="SUPFAM" id="SSF53474">
    <property type="entry name" value="alpha/beta-Hydrolases"/>
    <property type="match status" value="1"/>
</dbReference>
<dbReference type="GO" id="GO:0016020">
    <property type="term" value="C:membrane"/>
    <property type="evidence" value="ECO:0007669"/>
    <property type="project" value="TreeGrafter"/>
</dbReference>
<dbReference type="PANTHER" id="PTHR43798">
    <property type="entry name" value="MONOACYLGLYCEROL LIPASE"/>
    <property type="match status" value="1"/>
</dbReference>
<feature type="domain" description="AB hydrolase-1" evidence="2">
    <location>
        <begin position="14"/>
        <end position="240"/>
    </location>
</feature>
<dbReference type="RefSeq" id="WP_089012907.1">
    <property type="nucleotide sequence ID" value="NZ_LT607754.1"/>
</dbReference>
<proteinExistence type="predicted"/>
<dbReference type="InterPro" id="IPR050266">
    <property type="entry name" value="AB_hydrolase_sf"/>
</dbReference>
<keyword evidence="1" id="KW-0378">Hydrolase</keyword>
<dbReference type="Pfam" id="PF12697">
    <property type="entry name" value="Abhydrolase_6"/>
    <property type="match status" value="1"/>
</dbReference>
<dbReference type="GO" id="GO:0016787">
    <property type="term" value="F:hydrolase activity"/>
    <property type="evidence" value="ECO:0007669"/>
    <property type="project" value="UniProtKB-KW"/>
</dbReference>
<gene>
    <name evidence="3" type="ORF">GA0070613_3083</name>
</gene>
<evidence type="ECO:0000313" key="3">
    <source>
        <dbReference type="EMBL" id="SCG59340.1"/>
    </source>
</evidence>
<evidence type="ECO:0000259" key="2">
    <source>
        <dbReference type="Pfam" id="PF12697"/>
    </source>
</evidence>
<dbReference type="PRINTS" id="PR00111">
    <property type="entry name" value="ABHYDROLASE"/>
</dbReference>
<dbReference type="EMBL" id="LT607754">
    <property type="protein sequence ID" value="SCG59340.1"/>
    <property type="molecule type" value="Genomic_DNA"/>
</dbReference>
<sequence>MTLAHDVAGSGPTVVLLHSTACDRRMWDPQLPALVDAGYRVVRSDMRGYGDSPVPDRPYDNAQDVIELLDLLGVEEFALVGSSGGGRVALEVAARWPHRVTSLALLCTALAGHEPSAELRAFGEREDELLEAGDVAGATDLNVELWLGPHADEATREAVREMQRHAFEVQLAAVEEYPPIRPDFDLADITAPTLLISGDHDLPDFRQIAVRLSKELADARHRELDWAGHLPSLERPEAVNPLLLDFLREHAGAGRERRG</sequence>
<dbReference type="InterPro" id="IPR000639">
    <property type="entry name" value="Epox_hydrolase-like"/>
</dbReference>
<dbReference type="AlphaFoldDB" id="A0A1C5ILX9"/>
<keyword evidence="4" id="KW-1185">Reference proteome</keyword>
<reference evidence="4" key="1">
    <citation type="submission" date="2016-06" db="EMBL/GenBank/DDBJ databases">
        <authorList>
            <person name="Varghese N."/>
            <person name="Submissions Spin"/>
        </authorList>
    </citation>
    <scope>NUCLEOTIDE SEQUENCE [LARGE SCALE GENOMIC DNA]</scope>
    <source>
        <strain evidence="4">DSM 43819</strain>
    </source>
</reference>
<dbReference type="OrthoDB" id="495620at2"/>
<dbReference type="InterPro" id="IPR000073">
    <property type="entry name" value="AB_hydrolase_1"/>
</dbReference>
<evidence type="ECO:0000313" key="4">
    <source>
        <dbReference type="Proteomes" id="UP000198221"/>
    </source>
</evidence>
<dbReference type="PRINTS" id="PR00412">
    <property type="entry name" value="EPOXHYDRLASE"/>
</dbReference>
<dbReference type="PANTHER" id="PTHR43798:SF31">
    <property type="entry name" value="AB HYDROLASE SUPERFAMILY PROTEIN YCLE"/>
    <property type="match status" value="1"/>
</dbReference>
<accession>A0A1C5ILX9</accession>
<dbReference type="Proteomes" id="UP000198221">
    <property type="component" value="Chromosome I"/>
</dbReference>
<dbReference type="InterPro" id="IPR029058">
    <property type="entry name" value="AB_hydrolase_fold"/>
</dbReference>
<dbReference type="Gene3D" id="3.40.50.1820">
    <property type="entry name" value="alpha/beta hydrolase"/>
    <property type="match status" value="1"/>
</dbReference>